<organism evidence="6 7">
    <name type="scientific">Abditibacterium utsteinense</name>
    <dbReference type="NCBI Taxonomy" id="1960156"/>
    <lineage>
        <taxon>Bacteria</taxon>
        <taxon>Pseudomonadati</taxon>
        <taxon>Abditibacteriota</taxon>
        <taxon>Abditibacteriia</taxon>
        <taxon>Abditibacteriales</taxon>
        <taxon>Abditibacteriaceae</taxon>
        <taxon>Abditibacterium</taxon>
    </lineage>
</organism>
<comment type="subunit">
    <text evidence="3">Heptamer of 7 subunits arranged in a ring. Interacts with the chaperonin GroEL.</text>
</comment>
<evidence type="ECO:0000256" key="2">
    <source>
        <dbReference type="ARBA" id="ARBA00023186"/>
    </source>
</evidence>
<dbReference type="NCBIfam" id="NF001533">
    <property type="entry name" value="PRK00364.2-4"/>
    <property type="match status" value="1"/>
</dbReference>
<reference evidence="6 7" key="1">
    <citation type="journal article" date="2018" name="Syst. Appl. Microbiol.">
        <title>Abditibacterium utsteinense sp. nov., the first cultivated member of candidate phylum FBP, isolated from ice-free Antarctic soil samples.</title>
        <authorList>
            <person name="Tahon G."/>
            <person name="Tytgat B."/>
            <person name="Lebbe L."/>
            <person name="Carlier A."/>
            <person name="Willems A."/>
        </authorList>
    </citation>
    <scope>NUCLEOTIDE SEQUENCE [LARGE SCALE GENOMIC DNA]</scope>
    <source>
        <strain evidence="6 7">LMG 29911</strain>
    </source>
</reference>
<feature type="compositionally biased region" description="Polar residues" evidence="5">
    <location>
        <begin position="15"/>
        <end position="24"/>
    </location>
</feature>
<sequence>MASIQPLGDKVLVLPSTSGETTSGGIVLPDSAKERPQEGTVIAVGDGRTLDNGQKSPLPVKEGDLVVYSKYGGTEIKLDGKEYLILDESSILAIKTA</sequence>
<dbReference type="Gene3D" id="2.30.33.40">
    <property type="entry name" value="GroES chaperonin"/>
    <property type="match status" value="1"/>
</dbReference>
<keyword evidence="3" id="KW-0963">Cytoplasm</keyword>
<accession>A0A2S8SU81</accession>
<dbReference type="FunCoup" id="A0A2S8SU81">
    <property type="interactions" value="380"/>
</dbReference>
<dbReference type="Pfam" id="PF00166">
    <property type="entry name" value="Cpn10"/>
    <property type="match status" value="1"/>
</dbReference>
<keyword evidence="7" id="KW-1185">Reference proteome</keyword>
<evidence type="ECO:0000313" key="7">
    <source>
        <dbReference type="Proteomes" id="UP000237684"/>
    </source>
</evidence>
<dbReference type="Proteomes" id="UP000237684">
    <property type="component" value="Unassembled WGS sequence"/>
</dbReference>
<dbReference type="PRINTS" id="PR00297">
    <property type="entry name" value="CHAPERONIN10"/>
</dbReference>
<gene>
    <name evidence="3" type="primary">groES</name>
    <name evidence="3" type="synonym">groS</name>
    <name evidence="6" type="ORF">B1R32_10536</name>
</gene>
<dbReference type="FunFam" id="2.30.33.40:FF:000001">
    <property type="entry name" value="10 kDa chaperonin"/>
    <property type="match status" value="1"/>
</dbReference>
<dbReference type="PANTHER" id="PTHR10772">
    <property type="entry name" value="10 KDA HEAT SHOCK PROTEIN"/>
    <property type="match status" value="1"/>
</dbReference>
<dbReference type="AlphaFoldDB" id="A0A2S8SU81"/>
<dbReference type="CDD" id="cd00320">
    <property type="entry name" value="cpn10"/>
    <property type="match status" value="1"/>
</dbReference>
<dbReference type="NCBIfam" id="NF001534">
    <property type="entry name" value="PRK00364.2-5"/>
    <property type="match status" value="1"/>
</dbReference>
<dbReference type="EMBL" id="NIGF01000005">
    <property type="protein sequence ID" value="PQV64355.1"/>
    <property type="molecule type" value="Genomic_DNA"/>
</dbReference>
<dbReference type="SMART" id="SM00883">
    <property type="entry name" value="Cpn10"/>
    <property type="match status" value="1"/>
</dbReference>
<comment type="subcellular location">
    <subcellularLocation>
        <location evidence="3">Cytoplasm</location>
    </subcellularLocation>
</comment>
<dbReference type="GO" id="GO:0046872">
    <property type="term" value="F:metal ion binding"/>
    <property type="evidence" value="ECO:0007669"/>
    <property type="project" value="TreeGrafter"/>
</dbReference>
<evidence type="ECO:0000256" key="3">
    <source>
        <dbReference type="HAMAP-Rule" id="MF_00580"/>
    </source>
</evidence>
<dbReference type="HAMAP" id="MF_00580">
    <property type="entry name" value="CH10"/>
    <property type="match status" value="1"/>
</dbReference>
<dbReference type="InterPro" id="IPR037124">
    <property type="entry name" value="Chaperonin_GroES_sf"/>
</dbReference>
<dbReference type="RefSeq" id="WP_105483150.1">
    <property type="nucleotide sequence ID" value="NZ_NIGF01000005.1"/>
</dbReference>
<dbReference type="InterPro" id="IPR020818">
    <property type="entry name" value="Chaperonin_GroES"/>
</dbReference>
<evidence type="ECO:0000313" key="6">
    <source>
        <dbReference type="EMBL" id="PQV64355.1"/>
    </source>
</evidence>
<comment type="function">
    <text evidence="3 4">Together with the chaperonin GroEL, plays an essential role in assisting protein folding. The GroEL-GroES system forms a nano-cage that allows encapsulation of the non-native substrate proteins and provides a physical environment optimized to promote and accelerate protein folding. GroES binds to the apical surface of the GroEL ring, thereby capping the opening of the GroEL channel.</text>
</comment>
<dbReference type="OrthoDB" id="9806791at2"/>
<dbReference type="GO" id="GO:0005524">
    <property type="term" value="F:ATP binding"/>
    <property type="evidence" value="ECO:0007669"/>
    <property type="project" value="InterPro"/>
</dbReference>
<dbReference type="GO" id="GO:0005737">
    <property type="term" value="C:cytoplasm"/>
    <property type="evidence" value="ECO:0007669"/>
    <property type="project" value="UniProtKB-SubCell"/>
</dbReference>
<proteinExistence type="inferred from homology"/>
<dbReference type="GO" id="GO:0051087">
    <property type="term" value="F:protein-folding chaperone binding"/>
    <property type="evidence" value="ECO:0007669"/>
    <property type="project" value="TreeGrafter"/>
</dbReference>
<evidence type="ECO:0000256" key="5">
    <source>
        <dbReference type="SAM" id="MobiDB-lite"/>
    </source>
</evidence>
<keyword evidence="2 3" id="KW-0143">Chaperone</keyword>
<name>A0A2S8SU81_9BACT</name>
<comment type="similarity">
    <text evidence="1 3 4">Belongs to the GroES chaperonin family.</text>
</comment>
<dbReference type="GO" id="GO:0044183">
    <property type="term" value="F:protein folding chaperone"/>
    <property type="evidence" value="ECO:0007669"/>
    <property type="project" value="InterPro"/>
</dbReference>
<protein>
    <recommendedName>
        <fullName evidence="3">Co-chaperonin GroES</fullName>
    </recommendedName>
    <alternativeName>
        <fullName evidence="3">10 kDa chaperonin</fullName>
    </alternativeName>
    <alternativeName>
        <fullName evidence="3">Chaperonin-10</fullName>
        <shortName evidence="3">Cpn10</shortName>
    </alternativeName>
</protein>
<dbReference type="InterPro" id="IPR011032">
    <property type="entry name" value="GroES-like_sf"/>
</dbReference>
<dbReference type="GO" id="GO:0051082">
    <property type="term" value="F:unfolded protein binding"/>
    <property type="evidence" value="ECO:0007669"/>
    <property type="project" value="TreeGrafter"/>
</dbReference>
<dbReference type="SUPFAM" id="SSF50129">
    <property type="entry name" value="GroES-like"/>
    <property type="match status" value="1"/>
</dbReference>
<dbReference type="InParanoid" id="A0A2S8SU81"/>
<evidence type="ECO:0000256" key="4">
    <source>
        <dbReference type="RuleBase" id="RU000535"/>
    </source>
</evidence>
<dbReference type="NCBIfam" id="NF001531">
    <property type="entry name" value="PRK00364.2-2"/>
    <property type="match status" value="1"/>
</dbReference>
<dbReference type="PANTHER" id="PTHR10772:SF58">
    <property type="entry name" value="CO-CHAPERONIN GROES"/>
    <property type="match status" value="1"/>
</dbReference>
<feature type="region of interest" description="Disordered" evidence="5">
    <location>
        <begin position="15"/>
        <end position="34"/>
    </location>
</feature>
<comment type="caution">
    <text evidence="6">The sequence shown here is derived from an EMBL/GenBank/DDBJ whole genome shotgun (WGS) entry which is preliminary data.</text>
</comment>
<evidence type="ECO:0000256" key="1">
    <source>
        <dbReference type="ARBA" id="ARBA00006975"/>
    </source>
</evidence>